<gene>
    <name evidence="1" type="ORF">Lepil_1392</name>
</gene>
<organism evidence="1 2">
    <name type="scientific">Leptonema illini DSM 21528</name>
    <dbReference type="NCBI Taxonomy" id="929563"/>
    <lineage>
        <taxon>Bacteria</taxon>
        <taxon>Pseudomonadati</taxon>
        <taxon>Spirochaetota</taxon>
        <taxon>Spirochaetia</taxon>
        <taxon>Leptospirales</taxon>
        <taxon>Leptospiraceae</taxon>
        <taxon>Leptonema</taxon>
    </lineage>
</organism>
<protein>
    <submittedName>
        <fullName evidence="1">Uncharacterized protein</fullName>
    </submittedName>
</protein>
<dbReference type="AlphaFoldDB" id="H2CJZ3"/>
<dbReference type="STRING" id="183.GCA_002009735_03930"/>
<sequence>MALPASLFAETRVYQSSRPVHEVIPLFIDELGAASIQFRVKRNYNEAKDGKLGFVLSLLPGERFADISFLADDRTKGSLVKVTTQDRKDGDIFYRIFCEKLKMTEPGVKIPEDTGPGWPTAPGR</sequence>
<name>H2CJZ3_9LEPT</name>
<evidence type="ECO:0000313" key="2">
    <source>
        <dbReference type="Proteomes" id="UP000005737"/>
    </source>
</evidence>
<dbReference type="HOGENOM" id="CLU_2001047_0_0_12"/>
<proteinExistence type="predicted"/>
<dbReference type="EMBL" id="JH597773">
    <property type="protein sequence ID" value="EHQ06082.1"/>
    <property type="molecule type" value="Genomic_DNA"/>
</dbReference>
<reference evidence="1 2" key="1">
    <citation type="submission" date="2011-10" db="EMBL/GenBank/DDBJ databases">
        <title>The Improved High-Quality Draft genome of Leptonema illini DSM 21528.</title>
        <authorList>
            <consortium name="US DOE Joint Genome Institute (JGI-PGF)"/>
            <person name="Lucas S."/>
            <person name="Copeland A."/>
            <person name="Lapidus A."/>
            <person name="Glavina del Rio T."/>
            <person name="Dalin E."/>
            <person name="Tice H."/>
            <person name="Bruce D."/>
            <person name="Goodwin L."/>
            <person name="Pitluck S."/>
            <person name="Peters L."/>
            <person name="Mikhailova N."/>
            <person name="Held B."/>
            <person name="Kyrpides N."/>
            <person name="Mavromatis K."/>
            <person name="Ivanova N."/>
            <person name="Markowitz V."/>
            <person name="Cheng J.-F."/>
            <person name="Hugenholtz P."/>
            <person name="Woyke T."/>
            <person name="Wu D."/>
            <person name="Gronow S."/>
            <person name="Wellnitz S."/>
            <person name="Brambilla E.-M."/>
            <person name="Klenk H.-P."/>
            <person name="Eisen J.A."/>
        </authorList>
    </citation>
    <scope>NUCLEOTIDE SEQUENCE [LARGE SCALE GENOMIC DNA]</scope>
    <source>
        <strain evidence="1 2">DSM 21528</strain>
    </source>
</reference>
<accession>H2CJZ3</accession>
<keyword evidence="2" id="KW-1185">Reference proteome</keyword>
<evidence type="ECO:0000313" key="1">
    <source>
        <dbReference type="EMBL" id="EHQ06082.1"/>
    </source>
</evidence>
<dbReference type="Proteomes" id="UP000005737">
    <property type="component" value="Unassembled WGS sequence"/>
</dbReference>